<comment type="caution">
    <text evidence="1">The sequence shown here is derived from an EMBL/GenBank/DDBJ whole genome shotgun (WGS) entry which is preliminary data.</text>
</comment>
<evidence type="ECO:0000313" key="2">
    <source>
        <dbReference type="Proteomes" id="UP000536179"/>
    </source>
</evidence>
<proteinExistence type="predicted"/>
<protein>
    <submittedName>
        <fullName evidence="1">Uncharacterized protein</fullName>
    </submittedName>
</protein>
<gene>
    <name evidence="1" type="ORF">FHS27_002733</name>
</gene>
<organism evidence="1 2">
    <name type="scientific">Aporhodopirellula rubra</name>
    <dbReference type="NCBI Taxonomy" id="980271"/>
    <lineage>
        <taxon>Bacteria</taxon>
        <taxon>Pseudomonadati</taxon>
        <taxon>Planctomycetota</taxon>
        <taxon>Planctomycetia</taxon>
        <taxon>Pirellulales</taxon>
        <taxon>Pirellulaceae</taxon>
        <taxon>Aporhodopirellula</taxon>
    </lineage>
</organism>
<dbReference type="Proteomes" id="UP000536179">
    <property type="component" value="Unassembled WGS sequence"/>
</dbReference>
<sequence length="480" mass="50850">MPRENRQCRRISKKRIWLANLIDSNLLKLGAGVSVGFASCGLIGATVSAADVQASGGVVRSNPYVTPTSSPESLFPSAESSARVAQTSDLQYSELRLKSIGTAVGLVPIGNPRSVSPAIEITQPSASKIRVNPMASTSSDLIEQPVVALDQGESQTSNHPRILSIRRSGNAPAADKIAVEMPVESDGPQWGVPAVAEANVPKTQAVNTTPPAIAYQNPDPVVIPQPSMSSANVAASERPTASVPVAVVDEADREPVSFSFSDFAEVANAVTAENASKTHEVAAKPAKVVKAVRRNTEPETFIIPPPPAGDFATVAQAPKAAEEAESSMDSEPLPLLPAPSRQWVASGSSSNASKYTQRHRQHVEVAAPPMISTARREQTGTVSAAPIVPAKLAGFALPKPAEVKEPTESQKVVAPVAKAPESALMREIRETHPTARVSMAEMKNQVIVRGVCRTREQATEIVRLIRSQYLIPVDDQLVIR</sequence>
<reference evidence="1 2" key="1">
    <citation type="submission" date="2020-08" db="EMBL/GenBank/DDBJ databases">
        <title>Genomic Encyclopedia of Type Strains, Phase III (KMG-III): the genomes of soil and plant-associated and newly described type strains.</title>
        <authorList>
            <person name="Whitman W."/>
        </authorList>
    </citation>
    <scope>NUCLEOTIDE SEQUENCE [LARGE SCALE GENOMIC DNA]</scope>
    <source>
        <strain evidence="1 2">CECT 8075</strain>
    </source>
</reference>
<evidence type="ECO:0000313" key="1">
    <source>
        <dbReference type="EMBL" id="MBB3206919.1"/>
    </source>
</evidence>
<accession>A0A7W5H5Z2</accession>
<name>A0A7W5H5Z2_9BACT</name>
<dbReference type="AlphaFoldDB" id="A0A7W5H5Z2"/>
<keyword evidence="2" id="KW-1185">Reference proteome</keyword>
<dbReference type="EMBL" id="JACHXU010000008">
    <property type="protein sequence ID" value="MBB3206919.1"/>
    <property type="molecule type" value="Genomic_DNA"/>
</dbReference>
<dbReference type="RefSeq" id="WP_184305337.1">
    <property type="nucleotide sequence ID" value="NZ_JACHXU010000008.1"/>
</dbReference>